<dbReference type="Pfam" id="PF24432">
    <property type="entry name" value="DUF7555"/>
    <property type="match status" value="1"/>
</dbReference>
<evidence type="ECO:0000313" key="2">
    <source>
        <dbReference type="EMBL" id="MCU4752055.1"/>
    </source>
</evidence>
<dbReference type="InterPro" id="IPR055977">
    <property type="entry name" value="DUF7555"/>
</dbReference>
<name>A0AAP2Z8M6_9EURY</name>
<evidence type="ECO:0000256" key="1">
    <source>
        <dbReference type="SAM" id="Phobius"/>
    </source>
</evidence>
<feature type="transmembrane region" description="Helical" evidence="1">
    <location>
        <begin position="53"/>
        <end position="71"/>
    </location>
</feature>
<dbReference type="Proteomes" id="UP001321047">
    <property type="component" value="Unassembled WGS sequence"/>
</dbReference>
<dbReference type="EMBL" id="JAOPJZ010000005">
    <property type="protein sequence ID" value="MCU4752055.1"/>
    <property type="molecule type" value="Genomic_DNA"/>
</dbReference>
<keyword evidence="1" id="KW-0812">Transmembrane</keyword>
<dbReference type="AlphaFoldDB" id="A0AAP2Z8M6"/>
<reference evidence="2 3" key="1">
    <citation type="submission" date="2022-09" db="EMBL/GenBank/DDBJ databases">
        <title>Enrichment on poylsaccharides allowed isolation of novel metabolic and taxonomic groups of Haloarchaea.</title>
        <authorList>
            <person name="Sorokin D.Y."/>
            <person name="Elcheninov A.G."/>
            <person name="Khizhniak T.V."/>
            <person name="Kolganova T.V."/>
            <person name="Kublanov I.V."/>
        </authorList>
    </citation>
    <scope>NUCLEOTIDE SEQUENCE [LARGE SCALE GENOMIC DNA]</scope>
    <source>
        <strain evidence="2 3">AArc-curdl1</strain>
    </source>
</reference>
<keyword evidence="3" id="KW-1185">Reference proteome</keyword>
<sequence>MAPYSSPRLARTRVAVLVCADTLAYVTGVVLVSTTLVTAVSLAVGGGFEGAKIGLFLLGFAIMAYATIRLWPSSPEELERTQSGTVGTEAGRAIGAEPDQTRFQCFVRKLPPFRWITPPPPRYIISPSGKLFWSSVGVLLVSFLLETVLGVGA</sequence>
<evidence type="ECO:0000313" key="3">
    <source>
        <dbReference type="Proteomes" id="UP001321047"/>
    </source>
</evidence>
<feature type="transmembrane region" description="Helical" evidence="1">
    <location>
        <begin position="131"/>
        <end position="151"/>
    </location>
</feature>
<gene>
    <name evidence="2" type="ORF">OB919_08665</name>
</gene>
<keyword evidence="1" id="KW-1133">Transmembrane helix</keyword>
<keyword evidence="1" id="KW-0472">Membrane</keyword>
<organism evidence="2 3">
    <name type="scientific">Natronosalvus hydrolyticus</name>
    <dbReference type="NCBI Taxonomy" id="2979988"/>
    <lineage>
        <taxon>Archaea</taxon>
        <taxon>Methanobacteriati</taxon>
        <taxon>Methanobacteriota</taxon>
        <taxon>Stenosarchaea group</taxon>
        <taxon>Halobacteria</taxon>
        <taxon>Halobacteriales</taxon>
        <taxon>Natrialbaceae</taxon>
        <taxon>Natronosalvus</taxon>
    </lineage>
</organism>
<protein>
    <submittedName>
        <fullName evidence="2">Uncharacterized protein</fullName>
    </submittedName>
</protein>
<dbReference type="RefSeq" id="WP_342808398.1">
    <property type="nucleotide sequence ID" value="NZ_JAOPJZ010000005.1"/>
</dbReference>
<comment type="caution">
    <text evidence="2">The sequence shown here is derived from an EMBL/GenBank/DDBJ whole genome shotgun (WGS) entry which is preliminary data.</text>
</comment>
<proteinExistence type="predicted"/>
<accession>A0AAP2Z8M6</accession>